<dbReference type="InterPro" id="IPR018517">
    <property type="entry name" value="tRNA_hU_synthase_CS"/>
</dbReference>
<keyword evidence="6" id="KW-0064">Aspartyl protease</keyword>
<evidence type="ECO:0000313" key="14">
    <source>
        <dbReference type="EMBL" id="CAD39831.3"/>
    </source>
</evidence>
<dbReference type="InterPro" id="IPR035587">
    <property type="entry name" value="DUS-like_FMN-bd"/>
</dbReference>
<dbReference type="GO" id="GO:0017150">
    <property type="term" value="F:tRNA dihydrouridine synthase activity"/>
    <property type="evidence" value="ECO:0007669"/>
    <property type="project" value="InterPro"/>
</dbReference>
<dbReference type="Pfam" id="PF25597">
    <property type="entry name" value="SH3_retrovirus"/>
    <property type="match status" value="1"/>
</dbReference>
<evidence type="ECO:0000259" key="12">
    <source>
        <dbReference type="PROSITE" id="PS50158"/>
    </source>
</evidence>
<evidence type="ECO:0000256" key="5">
    <source>
        <dbReference type="ARBA" id="ARBA00022694"/>
    </source>
</evidence>
<dbReference type="CDD" id="cd02801">
    <property type="entry name" value="DUS_like_FMN"/>
    <property type="match status" value="1"/>
</dbReference>
<dbReference type="SUPFAM" id="SSF51395">
    <property type="entry name" value="FMN-linked oxidoreductases"/>
    <property type="match status" value="1"/>
</dbReference>
<evidence type="ECO:0000256" key="11">
    <source>
        <dbReference type="SAM" id="MobiDB-lite"/>
    </source>
</evidence>
<dbReference type="SUPFAM" id="SSF57756">
    <property type="entry name" value="Retrovirus zinc finger-like domains"/>
    <property type="match status" value="1"/>
</dbReference>
<feature type="domain" description="CCHC-type" evidence="12">
    <location>
        <begin position="606"/>
        <end position="621"/>
    </location>
</feature>
<evidence type="ECO:0000256" key="7">
    <source>
        <dbReference type="ARBA" id="ARBA00022857"/>
    </source>
</evidence>
<feature type="domain" description="Integrase catalytic" evidence="13">
    <location>
        <begin position="839"/>
        <end position="1014"/>
    </location>
</feature>
<feature type="compositionally biased region" description="Pro residues" evidence="11">
    <location>
        <begin position="1147"/>
        <end position="1163"/>
    </location>
</feature>
<evidence type="ECO:0000259" key="13">
    <source>
        <dbReference type="PROSITE" id="PS50994"/>
    </source>
</evidence>
<dbReference type="SUPFAM" id="SSF53098">
    <property type="entry name" value="Ribonuclease H-like"/>
    <property type="match status" value="1"/>
</dbReference>
<dbReference type="PROSITE" id="PS50158">
    <property type="entry name" value="ZF_CCHC"/>
    <property type="match status" value="1"/>
</dbReference>
<dbReference type="Gene3D" id="4.10.60.10">
    <property type="entry name" value="Zinc finger, CCHC-type"/>
    <property type="match status" value="1"/>
</dbReference>
<dbReference type="PROSITE" id="PS01136">
    <property type="entry name" value="UPF0034"/>
    <property type="match status" value="1"/>
</dbReference>
<dbReference type="PANTHER" id="PTHR42907">
    <property type="entry name" value="FMN-LINKED OXIDOREDUCTASES SUPERFAMILY PROTEIN"/>
    <property type="match status" value="1"/>
</dbReference>
<keyword evidence="6" id="KW-0378">Hydrolase</keyword>
<keyword evidence="10" id="KW-0479">Metal-binding</keyword>
<dbReference type="Gene3D" id="3.30.420.10">
    <property type="entry name" value="Ribonuclease H-like superfamily/Ribonuclease H"/>
    <property type="match status" value="1"/>
</dbReference>
<evidence type="ECO:0000256" key="6">
    <source>
        <dbReference type="ARBA" id="ARBA00022750"/>
    </source>
</evidence>
<reference evidence="15" key="2">
    <citation type="journal article" date="2008" name="Nucleic Acids Res.">
        <title>The rice annotation project database (RAP-DB): 2008 update.</title>
        <authorList>
            <consortium name="The rice annotation project (RAP)"/>
        </authorList>
    </citation>
    <scope>GENOME REANNOTATION</scope>
    <source>
        <strain evidence="15">cv. Nipponbare</strain>
    </source>
</reference>
<sequence>MAIAVRSAAAVARHSLRPPLAAPGSIRGASLLPPQRARGVGPCRARARAASSSATGGGGHLPPLFSVAPMMDWTDNHYRTLARLISKHAWLYTEMVVAETIVHQKDNLDRFLAFPAEQHPIVLQIGGSNLDNLAKATELANAYSYDEINLNCGCPSGKVAGHGCFGARLMFDPEFVGDAMSAIAANCNVPVSVKCRIGVDDRDSYEELCEFVDKVVSKSPTRHFIIHARKALLSGLSPAENRNVPPLKKPENCPISSAILFSMRVTIEVLTSGSLRSWQEEGHGNGQSGGGGPRDRAPADGNPDGRGRAGGSPEPARGPRRQRGSPSPDRCHGHHGVQTVVRDFGLGGGWPTLTKTNYIERAAVMRVRLQVRHMWEAVRYGDVDYDEDRRALDALIAAVPLEMQFSLSHKWTAKEAWDAIAVARIGSDRARKSTLQALRKEWENLAFKPGEDVDDFALRLNTLLQKMVQYGDDTYDEERAVEKLFRCVPEKYRQIARSIESLLDLSTMSIEEALGRLKVVDGDEPQPLSGPITIGGKLHLTREQWEASQGDGRKGESSPSTGGRKPCKARGGVQLRWARRRAEGGARRGAQGGAAGNHKPARDDACRNCGKLGHWAKDCRQPRRGIELSPAAPAATAFLHLDEPKVHAFLGNSSSNDKADGWYLDTGATHHMTGRREFFTELDSSVRGSIKFGDASGMEIKGVGSVTFTAKSGEHRLLTGVYYIPVLRNSIISVGQLDENGSRVLVEHGVMTIWDRRRRLLAKVTRGTNRLYILSAQVAQPVCLAARRDDEAWQWHERFGHLHFEALKWLSAKEMVRGLPCLDHVEQLCDVCVLTKQRRLPFPQQTSFRAKEQLELVHGDLCGPVTPATPGGRRYFLLLVDDLSRYMWVMVLGSKAEAADAIRRAQAAAEVECGRKLRVLRTDNGGEFTAAEFASYCADEGIQRQYTAPYSPQQNGVKRRNQTVVGMARALLKQRGMPAIFWGEVVVTAVYILNRSPTKALDGRTPYEAWHERKPGVSHLRVFGCLAFVKELGHIGKLDDRSTPGVFIGYAEGSKAYRILNSETQRVRTARDVVFDEGRGWVWDKAVDDGSTPKYDDFTVEYVHFEGAGGVGNSSSPSVSTPVPEPPPTPTPTHSRATTSTTTSSSPTPPQPVTPRAPAPTATPPSTSTPTPASVERNPVEFATPLSHDGERIDAYHDGEQLRYRTMEDLLGDQPVPGLVPPDLEAQLHLACDDGEPRSFAEAEKHVAWRAAMQSEMDAVQENRTWELADLPRGHRAITLKWVFKLKRDEAGAIVKHKARLVARGRLGVHHMDVKSAFLNGDLKEEVYVHQPPGFVIPGKEGKVLRLHKALYGLRQAPRAWNAKLDSTLKGMGFEQSPHEAAIYRRGNGGNALLVGVYVDDLVITGTKDAEVAAFREEMKATFHMSDQGPLSFYLGIEVHQDDSGITLRQTAYAKRVVELARLTDCNPALTPMEERLKLSRDSTTEEVDATQYRRLVGSLRYLTHTAGLGLLRRLRQSAVKRIIRYVAGTLDHGLYYPRCPGKAHFVEYSNSNHAGDIDTSKSTSGILFFLGECLVSWQSVKQQVVALSSCEAEYMAASAASTQALWLARLLSDLLGRDTGAVELRVDSKSALALAKNPVFHEWSKHIWVRYHFIRSYLEEGSIKASYINTKDQLADLLTKPLGRIKFLELCFRIGMAQLPHKTTHKT</sequence>
<evidence type="ECO:0000313" key="15">
    <source>
        <dbReference type="Proteomes" id="UP000000763"/>
    </source>
</evidence>
<dbReference type="PANTHER" id="PTHR42907:SF1">
    <property type="entry name" value="FMN-LINKED OXIDOREDUCTASES SUPERFAMILY PROTEIN"/>
    <property type="match status" value="1"/>
</dbReference>
<protein>
    <submittedName>
        <fullName evidence="14">OSJNBa0079F16.4 protein</fullName>
    </submittedName>
</protein>
<dbReference type="Pfam" id="PF14223">
    <property type="entry name" value="Retrotran_gag_2"/>
    <property type="match status" value="1"/>
</dbReference>
<feature type="compositionally biased region" description="Low complexity" evidence="11">
    <location>
        <begin position="1164"/>
        <end position="1175"/>
    </location>
</feature>
<name>Q7XWZ9_ORYSJ</name>
<organism evidence="14 15">
    <name type="scientific">Oryza sativa subsp. japonica</name>
    <name type="common">Rice</name>
    <dbReference type="NCBI Taxonomy" id="39947"/>
    <lineage>
        <taxon>Eukaryota</taxon>
        <taxon>Viridiplantae</taxon>
        <taxon>Streptophyta</taxon>
        <taxon>Embryophyta</taxon>
        <taxon>Tracheophyta</taxon>
        <taxon>Spermatophyta</taxon>
        <taxon>Magnoliopsida</taxon>
        <taxon>Liliopsida</taxon>
        <taxon>Poales</taxon>
        <taxon>Poaceae</taxon>
        <taxon>BOP clade</taxon>
        <taxon>Oryzoideae</taxon>
        <taxon>Oryzeae</taxon>
        <taxon>Oryzinae</taxon>
        <taxon>Oryza</taxon>
        <taxon>Oryza sativa</taxon>
    </lineage>
</organism>
<evidence type="ECO:0000256" key="2">
    <source>
        <dbReference type="ARBA" id="ARBA00022555"/>
    </source>
</evidence>
<comment type="cofactor">
    <cofactor evidence="1">
        <name>FMN</name>
        <dbReference type="ChEBI" id="CHEBI:58210"/>
    </cofactor>
</comment>
<feature type="region of interest" description="Disordered" evidence="11">
    <location>
        <begin position="1109"/>
        <end position="1178"/>
    </location>
</feature>
<dbReference type="GO" id="GO:0004190">
    <property type="term" value="F:aspartic-type endopeptidase activity"/>
    <property type="evidence" value="ECO:0007669"/>
    <property type="project" value="UniProtKB-KW"/>
</dbReference>
<dbReference type="Pfam" id="PF00098">
    <property type="entry name" value="zf-CCHC"/>
    <property type="match status" value="1"/>
</dbReference>
<proteinExistence type="predicted"/>
<keyword evidence="4" id="KW-0288">FMN</keyword>
<dbReference type="InterPro" id="IPR036875">
    <property type="entry name" value="Znf_CCHC_sf"/>
</dbReference>
<dbReference type="InterPro" id="IPR012337">
    <property type="entry name" value="RNaseH-like_sf"/>
</dbReference>
<feature type="region of interest" description="Disordered" evidence="11">
    <location>
        <begin position="544"/>
        <end position="603"/>
    </location>
</feature>
<feature type="region of interest" description="Disordered" evidence="11">
    <location>
        <begin position="276"/>
        <end position="335"/>
    </location>
</feature>
<keyword evidence="8" id="KW-0694">RNA-binding</keyword>
<dbReference type="SMART" id="SM00343">
    <property type="entry name" value="ZnF_C2HC"/>
    <property type="match status" value="1"/>
</dbReference>
<dbReference type="Pfam" id="PF22936">
    <property type="entry name" value="Pol_BBD"/>
    <property type="match status" value="1"/>
</dbReference>
<keyword evidence="2" id="KW-0820">tRNA-binding</keyword>
<evidence type="ECO:0000256" key="3">
    <source>
        <dbReference type="ARBA" id="ARBA00022630"/>
    </source>
</evidence>
<evidence type="ECO:0000256" key="9">
    <source>
        <dbReference type="ARBA" id="ARBA00023002"/>
    </source>
</evidence>
<keyword evidence="10" id="KW-0863">Zinc-finger</keyword>
<dbReference type="CDD" id="cd09272">
    <property type="entry name" value="RNase_HI_RT_Ty1"/>
    <property type="match status" value="1"/>
</dbReference>
<feature type="compositionally biased region" description="Basic and acidic residues" evidence="11">
    <location>
        <begin position="544"/>
        <end position="556"/>
    </location>
</feature>
<dbReference type="Gene3D" id="3.20.20.70">
    <property type="entry name" value="Aldolase class I"/>
    <property type="match status" value="1"/>
</dbReference>
<dbReference type="Pfam" id="PF00665">
    <property type="entry name" value="rve"/>
    <property type="match status" value="1"/>
</dbReference>
<dbReference type="SUPFAM" id="SSF56672">
    <property type="entry name" value="DNA/RNA polymerases"/>
    <property type="match status" value="1"/>
</dbReference>
<feature type="compositionally biased region" description="Basic and acidic residues" evidence="11">
    <location>
        <begin position="293"/>
        <end position="307"/>
    </location>
</feature>
<dbReference type="InterPro" id="IPR054722">
    <property type="entry name" value="PolX-like_BBD"/>
</dbReference>
<keyword evidence="9" id="KW-0560">Oxidoreductase</keyword>
<keyword evidence="3" id="KW-0285">Flavoprotein</keyword>
<keyword evidence="10" id="KW-0862">Zinc</keyword>
<dbReference type="GO" id="GO:0000049">
    <property type="term" value="F:tRNA binding"/>
    <property type="evidence" value="ECO:0007669"/>
    <property type="project" value="UniProtKB-KW"/>
</dbReference>
<keyword evidence="6" id="KW-0645">Protease</keyword>
<keyword evidence="7" id="KW-0521">NADP</keyword>
<dbReference type="GO" id="GO:0015074">
    <property type="term" value="P:DNA integration"/>
    <property type="evidence" value="ECO:0007669"/>
    <property type="project" value="InterPro"/>
</dbReference>
<gene>
    <name evidence="14" type="primary">OSJNBa0079F16.4</name>
</gene>
<dbReference type="GO" id="GO:0008270">
    <property type="term" value="F:zinc ion binding"/>
    <property type="evidence" value="ECO:0007669"/>
    <property type="project" value="UniProtKB-KW"/>
</dbReference>
<feature type="compositionally biased region" description="Low complexity" evidence="11">
    <location>
        <begin position="1132"/>
        <end position="1146"/>
    </location>
</feature>
<evidence type="ECO:0000256" key="10">
    <source>
        <dbReference type="PROSITE-ProRule" id="PRU00047"/>
    </source>
</evidence>
<dbReference type="InterPro" id="IPR001878">
    <property type="entry name" value="Znf_CCHC"/>
</dbReference>
<dbReference type="PROSITE" id="PS50994">
    <property type="entry name" value="INTEGRASE"/>
    <property type="match status" value="1"/>
</dbReference>
<evidence type="ECO:0000256" key="8">
    <source>
        <dbReference type="ARBA" id="ARBA00022884"/>
    </source>
</evidence>
<dbReference type="InterPro" id="IPR036397">
    <property type="entry name" value="RNaseH_sf"/>
</dbReference>
<dbReference type="InterPro" id="IPR004653">
    <property type="entry name" value="DusA"/>
</dbReference>
<dbReference type="Pfam" id="PF01207">
    <property type="entry name" value="Dus"/>
    <property type="match status" value="1"/>
</dbReference>
<dbReference type="InterPro" id="IPR025724">
    <property type="entry name" value="GAG-pre-integrase_dom"/>
</dbReference>
<accession>Q7XWZ9</accession>
<dbReference type="InterPro" id="IPR001584">
    <property type="entry name" value="Integrase_cat-core"/>
</dbReference>
<reference evidence="15" key="1">
    <citation type="journal article" date="2005" name="Nature">
        <title>The map-based sequence of the rice genome.</title>
        <authorList>
            <consortium name="International rice genome sequencing project (IRGSP)"/>
            <person name="Matsumoto T."/>
            <person name="Wu J."/>
            <person name="Kanamori H."/>
            <person name="Katayose Y."/>
            <person name="Fujisawa M."/>
            <person name="Namiki N."/>
            <person name="Mizuno H."/>
            <person name="Yamamoto K."/>
            <person name="Antonio B.A."/>
            <person name="Baba T."/>
            <person name="Sakata K."/>
            <person name="Nagamura Y."/>
            <person name="Aoki H."/>
            <person name="Arikawa K."/>
            <person name="Arita K."/>
            <person name="Bito T."/>
            <person name="Chiden Y."/>
            <person name="Fujitsuka N."/>
            <person name="Fukunaka R."/>
            <person name="Hamada M."/>
            <person name="Harada C."/>
            <person name="Hayashi A."/>
            <person name="Hijishita S."/>
            <person name="Honda M."/>
            <person name="Hosokawa S."/>
            <person name="Ichikawa Y."/>
            <person name="Idonuma A."/>
            <person name="Iijima M."/>
            <person name="Ikeda M."/>
            <person name="Ikeno M."/>
            <person name="Ito K."/>
            <person name="Ito S."/>
            <person name="Ito T."/>
            <person name="Ito Y."/>
            <person name="Ito Y."/>
            <person name="Iwabuchi A."/>
            <person name="Kamiya K."/>
            <person name="Karasawa W."/>
            <person name="Kurita K."/>
            <person name="Katagiri S."/>
            <person name="Kikuta A."/>
            <person name="Kobayashi H."/>
            <person name="Kobayashi N."/>
            <person name="Machita K."/>
            <person name="Maehara T."/>
            <person name="Masukawa M."/>
            <person name="Mizubayashi T."/>
            <person name="Mukai Y."/>
            <person name="Nagasaki H."/>
            <person name="Nagata Y."/>
            <person name="Naito S."/>
            <person name="Nakashima M."/>
            <person name="Nakama Y."/>
            <person name="Nakamichi Y."/>
            <person name="Nakamura M."/>
            <person name="Meguro A."/>
            <person name="Negishi M."/>
            <person name="Ohta I."/>
            <person name="Ohta T."/>
            <person name="Okamoto M."/>
            <person name="Ono N."/>
            <person name="Saji S."/>
            <person name="Sakaguchi M."/>
            <person name="Sakai K."/>
            <person name="Shibata M."/>
            <person name="Shimokawa T."/>
            <person name="Song J."/>
            <person name="Takazaki Y."/>
            <person name="Terasawa K."/>
            <person name="Tsugane M."/>
            <person name="Tsuji K."/>
            <person name="Ueda S."/>
            <person name="Waki K."/>
            <person name="Yamagata H."/>
            <person name="Yamamoto M."/>
            <person name="Yamamoto S."/>
            <person name="Yamane H."/>
            <person name="Yoshiki S."/>
            <person name="Yoshihara R."/>
            <person name="Yukawa K."/>
            <person name="Zhong H."/>
            <person name="Yano M."/>
            <person name="Yuan Q."/>
            <person name="Ouyang S."/>
            <person name="Liu J."/>
            <person name="Jones K.M."/>
            <person name="Gansberger K."/>
            <person name="Moffat K."/>
            <person name="Hill J."/>
            <person name="Bera J."/>
            <person name="Fadrosh D."/>
            <person name="Jin S."/>
            <person name="Johri S."/>
            <person name="Kim M."/>
            <person name="Overton L."/>
            <person name="Reardon M."/>
            <person name="Tsitrin T."/>
            <person name="Vuong H."/>
            <person name="Weaver B."/>
            <person name="Ciecko A."/>
            <person name="Tallon L."/>
            <person name="Jackson J."/>
            <person name="Pai G."/>
            <person name="Aken S.V."/>
            <person name="Utterback T."/>
            <person name="Reidmuller S."/>
            <person name="Feldblyum T."/>
            <person name="Hsiao J."/>
            <person name="Zismann V."/>
            <person name="Iobst S."/>
            <person name="de Vazeille A.R."/>
            <person name="Buell C.R."/>
            <person name="Ying K."/>
            <person name="Li Y."/>
            <person name="Lu T."/>
            <person name="Huang Y."/>
            <person name="Zhao Q."/>
            <person name="Feng Q."/>
            <person name="Zhang L."/>
            <person name="Zhu J."/>
            <person name="Weng Q."/>
            <person name="Mu J."/>
            <person name="Lu Y."/>
            <person name="Fan D."/>
            <person name="Liu Y."/>
            <person name="Guan J."/>
            <person name="Zhang Y."/>
            <person name="Yu S."/>
            <person name="Liu X."/>
            <person name="Zhang Y."/>
            <person name="Hong G."/>
            <person name="Han B."/>
            <person name="Choisne N."/>
            <person name="Demange N."/>
            <person name="Orjeda G."/>
            <person name="Samain S."/>
            <person name="Cattolico L."/>
            <person name="Pelletier E."/>
            <person name="Couloux A."/>
            <person name="Segurens B."/>
            <person name="Wincker P."/>
            <person name="D'Hont A."/>
            <person name="Scarpelli C."/>
            <person name="Weissenbach J."/>
            <person name="Salanoubat M."/>
            <person name="Quetier F."/>
            <person name="Yu Y."/>
            <person name="Kim H.R."/>
            <person name="Rambo T."/>
            <person name="Currie J."/>
            <person name="Collura K."/>
            <person name="Luo M."/>
            <person name="Yang T."/>
            <person name="Ammiraju J.S.S."/>
            <person name="Engler F."/>
            <person name="Soderlund C."/>
            <person name="Wing R.A."/>
            <person name="Palmer L.E."/>
            <person name="de la Bastide M."/>
            <person name="Spiegel L."/>
            <person name="Nascimento L."/>
            <person name="Zutavern T."/>
            <person name="O'Shaughnessy A."/>
            <person name="Dike S."/>
            <person name="Dedhia N."/>
            <person name="Preston R."/>
            <person name="Balija V."/>
            <person name="McCombie W.R."/>
            <person name="Chow T."/>
            <person name="Chen H."/>
            <person name="Chung M."/>
            <person name="Chen C."/>
            <person name="Shaw J."/>
            <person name="Wu H."/>
            <person name="Hsiao K."/>
            <person name="Chao Y."/>
            <person name="Chu M."/>
            <person name="Cheng C."/>
            <person name="Hour A."/>
            <person name="Lee P."/>
            <person name="Lin S."/>
            <person name="Lin Y."/>
            <person name="Liou J."/>
            <person name="Liu S."/>
            <person name="Hsing Y."/>
            <person name="Raghuvanshi S."/>
            <person name="Mohanty A."/>
            <person name="Bharti A.K."/>
            <person name="Gaur A."/>
            <person name="Gupta V."/>
            <person name="Kumar D."/>
            <person name="Ravi V."/>
            <person name="Vij S."/>
            <person name="Kapur A."/>
            <person name="Khurana P."/>
            <person name="Khurana P."/>
            <person name="Khurana J.P."/>
            <person name="Tyagi A.K."/>
            <person name="Gaikwad K."/>
            <person name="Singh A."/>
            <person name="Dalal V."/>
            <person name="Srivastava S."/>
            <person name="Dixit A."/>
            <person name="Pal A.K."/>
            <person name="Ghazi I.A."/>
            <person name="Yadav M."/>
            <person name="Pandit A."/>
            <person name="Bhargava A."/>
            <person name="Sureshbabu K."/>
            <person name="Batra K."/>
            <person name="Sharma T.R."/>
            <person name="Mohapatra T."/>
            <person name="Singh N.K."/>
            <person name="Messing J."/>
            <person name="Nelson A.B."/>
            <person name="Fuks G."/>
            <person name="Kavchok S."/>
            <person name="Keizer G."/>
            <person name="Linton E."/>
            <person name="Llaca V."/>
            <person name="Song R."/>
            <person name="Tanyolac B."/>
            <person name="Young S."/>
            <person name="Ho-Il K."/>
            <person name="Hahn J.H."/>
            <person name="Sangsakoo G."/>
            <person name="Vanavichit A."/>
            <person name="de Mattos Luiz.A.T."/>
            <person name="Zimmer P.D."/>
            <person name="Malone G."/>
            <person name="Dellagostin O."/>
            <person name="de Oliveira A.C."/>
            <person name="Bevan M."/>
            <person name="Bancroft I."/>
            <person name="Minx P."/>
            <person name="Cordum H."/>
            <person name="Wilson R."/>
            <person name="Cheng Z."/>
            <person name="Jin W."/>
            <person name="Jiang J."/>
            <person name="Leong S.A."/>
            <person name="Iwama H."/>
            <person name="Gojobori T."/>
            <person name="Itoh T."/>
            <person name="Niimura Y."/>
            <person name="Fujii Y."/>
            <person name="Habara T."/>
            <person name="Sakai H."/>
            <person name="Sato Y."/>
            <person name="Wilson G."/>
            <person name="Kumar K."/>
            <person name="McCouch S."/>
            <person name="Juretic N."/>
            <person name="Hoen D."/>
            <person name="Wright S."/>
            <person name="Bruskiewich R."/>
            <person name="Bureau T."/>
            <person name="Miyao A."/>
            <person name="Hirochika H."/>
            <person name="Nishikawa T."/>
            <person name="Kadowaki K."/>
            <person name="Sugiura M."/>
            <person name="Burr B."/>
            <person name="Sasaki T."/>
        </authorList>
    </citation>
    <scope>NUCLEOTIDE SEQUENCE [LARGE SCALE GENOMIC DNA]</scope>
    <source>
        <strain evidence="15">cv. Nipponbare</strain>
    </source>
</reference>
<dbReference type="EMBL" id="AL731614">
    <property type="protein sequence ID" value="CAD39831.3"/>
    <property type="molecule type" value="Genomic_DNA"/>
</dbReference>
<dbReference type="GO" id="GO:0050660">
    <property type="term" value="F:flavin adenine dinucleotide binding"/>
    <property type="evidence" value="ECO:0007669"/>
    <property type="project" value="InterPro"/>
</dbReference>
<dbReference type="Pfam" id="PF07727">
    <property type="entry name" value="RVT_2"/>
    <property type="match status" value="2"/>
</dbReference>
<dbReference type="InterPro" id="IPR013785">
    <property type="entry name" value="Aldolase_TIM"/>
</dbReference>
<dbReference type="InterPro" id="IPR013103">
    <property type="entry name" value="RVT_2"/>
</dbReference>
<evidence type="ECO:0000256" key="4">
    <source>
        <dbReference type="ARBA" id="ARBA00022643"/>
    </source>
</evidence>
<dbReference type="Proteomes" id="UP000000763">
    <property type="component" value="Chromosome 4"/>
</dbReference>
<dbReference type="InterPro" id="IPR043502">
    <property type="entry name" value="DNA/RNA_pol_sf"/>
</dbReference>
<dbReference type="Pfam" id="PF13976">
    <property type="entry name" value="gag_pre-integrs"/>
    <property type="match status" value="1"/>
</dbReference>
<evidence type="ECO:0000256" key="1">
    <source>
        <dbReference type="ARBA" id="ARBA00001917"/>
    </source>
</evidence>
<dbReference type="InterPro" id="IPR057670">
    <property type="entry name" value="SH3_retrovirus"/>
</dbReference>
<keyword evidence="5" id="KW-0819">tRNA processing</keyword>